<keyword evidence="1" id="KW-1133">Transmembrane helix</keyword>
<keyword evidence="1" id="KW-0812">Transmembrane</keyword>
<evidence type="ECO:0000313" key="3">
    <source>
        <dbReference type="Proteomes" id="UP000600139"/>
    </source>
</evidence>
<dbReference type="RefSeq" id="WP_200353359.1">
    <property type="nucleotide sequence ID" value="NZ_BAABHZ010000002.1"/>
</dbReference>
<keyword evidence="1" id="KW-0472">Membrane</keyword>
<proteinExistence type="predicted"/>
<evidence type="ECO:0000256" key="1">
    <source>
        <dbReference type="SAM" id="Phobius"/>
    </source>
</evidence>
<protein>
    <submittedName>
        <fullName evidence="2">Uncharacterized protein</fullName>
    </submittedName>
</protein>
<dbReference type="AlphaFoldDB" id="A0A934R7F1"/>
<feature type="transmembrane region" description="Helical" evidence="1">
    <location>
        <begin position="59"/>
        <end position="78"/>
    </location>
</feature>
<name>A0A934R7F1_9BACT</name>
<sequence>MNNESEILAKLDQIARLQLENQAIMKESQLIQKQAFELQQKAVDNQLRAVQNQLSNGRLYRISLVILIVLILTAAHFLSTL</sequence>
<dbReference type="Proteomes" id="UP000600139">
    <property type="component" value="Unassembled WGS sequence"/>
</dbReference>
<reference evidence="2" key="1">
    <citation type="submission" date="2021-01" db="EMBL/GenBank/DDBJ databases">
        <title>Modified the classification status of verrucomicrobia.</title>
        <authorList>
            <person name="Feng X."/>
        </authorList>
    </citation>
    <scope>NUCLEOTIDE SEQUENCE</scope>
    <source>
        <strain evidence="2">JCM 18052</strain>
    </source>
</reference>
<organism evidence="2 3">
    <name type="scientific">Luteolibacter yonseiensis</name>
    <dbReference type="NCBI Taxonomy" id="1144680"/>
    <lineage>
        <taxon>Bacteria</taxon>
        <taxon>Pseudomonadati</taxon>
        <taxon>Verrucomicrobiota</taxon>
        <taxon>Verrucomicrobiia</taxon>
        <taxon>Verrucomicrobiales</taxon>
        <taxon>Verrucomicrobiaceae</taxon>
        <taxon>Luteolibacter</taxon>
    </lineage>
</organism>
<dbReference type="EMBL" id="JAENIK010000013">
    <property type="protein sequence ID" value="MBK1818412.1"/>
    <property type="molecule type" value="Genomic_DNA"/>
</dbReference>
<comment type="caution">
    <text evidence="2">The sequence shown here is derived from an EMBL/GenBank/DDBJ whole genome shotgun (WGS) entry which is preliminary data.</text>
</comment>
<gene>
    <name evidence="2" type="ORF">JIN84_22530</name>
</gene>
<keyword evidence="3" id="KW-1185">Reference proteome</keyword>
<accession>A0A934R7F1</accession>
<evidence type="ECO:0000313" key="2">
    <source>
        <dbReference type="EMBL" id="MBK1818412.1"/>
    </source>
</evidence>